<organism evidence="1 2">
    <name type="scientific">Streptomyces aurantiogriseus</name>
    <dbReference type="NCBI Taxonomy" id="66870"/>
    <lineage>
        <taxon>Bacteria</taxon>
        <taxon>Bacillati</taxon>
        <taxon>Actinomycetota</taxon>
        <taxon>Actinomycetes</taxon>
        <taxon>Kitasatosporales</taxon>
        <taxon>Streptomycetaceae</taxon>
        <taxon>Streptomyces</taxon>
    </lineage>
</organism>
<evidence type="ECO:0000313" key="1">
    <source>
        <dbReference type="EMBL" id="GGR41991.1"/>
    </source>
</evidence>
<keyword evidence="2" id="KW-1185">Reference proteome</keyword>
<comment type="caution">
    <text evidence="1">The sequence shown here is derived from an EMBL/GenBank/DDBJ whole genome shotgun (WGS) entry which is preliminary data.</text>
</comment>
<sequence>MAGTVLTPDRYADIEVHDWEFGGRRTRTGPASVPPFPGIDEFAFLKGRTYGTVLGDM</sequence>
<reference evidence="1" key="1">
    <citation type="journal article" date="2014" name="Int. J. Syst. Evol. Microbiol.">
        <title>Complete genome sequence of Corynebacterium casei LMG S-19264T (=DSM 44701T), isolated from a smear-ripened cheese.</title>
        <authorList>
            <consortium name="US DOE Joint Genome Institute (JGI-PGF)"/>
            <person name="Walter F."/>
            <person name="Albersmeier A."/>
            <person name="Kalinowski J."/>
            <person name="Ruckert C."/>
        </authorList>
    </citation>
    <scope>NUCLEOTIDE SEQUENCE</scope>
    <source>
        <strain evidence="1">JCM 4346</strain>
    </source>
</reference>
<accession>A0A918KXQ6</accession>
<dbReference type="Proteomes" id="UP000658320">
    <property type="component" value="Unassembled WGS sequence"/>
</dbReference>
<reference evidence="1" key="2">
    <citation type="submission" date="2020-09" db="EMBL/GenBank/DDBJ databases">
        <authorList>
            <person name="Sun Q."/>
            <person name="Ohkuma M."/>
        </authorList>
    </citation>
    <scope>NUCLEOTIDE SEQUENCE</scope>
    <source>
        <strain evidence="1">JCM 4346</strain>
    </source>
</reference>
<evidence type="ECO:0000313" key="2">
    <source>
        <dbReference type="Proteomes" id="UP000658320"/>
    </source>
</evidence>
<dbReference type="EMBL" id="BMSX01000019">
    <property type="protein sequence ID" value="GGR41991.1"/>
    <property type="molecule type" value="Genomic_DNA"/>
</dbReference>
<dbReference type="AlphaFoldDB" id="A0A918KXQ6"/>
<protein>
    <submittedName>
        <fullName evidence="1">Uncharacterized protein</fullName>
    </submittedName>
</protein>
<name>A0A918KXQ6_9ACTN</name>
<gene>
    <name evidence="1" type="ORF">GCM10010251_68630</name>
</gene>
<proteinExistence type="predicted"/>